<evidence type="ECO:0000259" key="6">
    <source>
        <dbReference type="Pfam" id="PF14487"/>
    </source>
</evidence>
<evidence type="ECO:0000256" key="1">
    <source>
        <dbReference type="ARBA" id="ARBA00022649"/>
    </source>
</evidence>
<evidence type="ECO:0000313" key="7">
    <source>
        <dbReference type="EMBL" id="QNE20014.1"/>
    </source>
</evidence>
<keyword evidence="5" id="KW-0238">DNA-binding</keyword>
<dbReference type="GO" id="GO:0016779">
    <property type="term" value="F:nucleotidyltransferase activity"/>
    <property type="evidence" value="ECO:0007669"/>
    <property type="project" value="UniProtKB-KW"/>
</dbReference>
<dbReference type="GO" id="GO:0016757">
    <property type="term" value="F:glycosyltransferase activity"/>
    <property type="evidence" value="ECO:0007669"/>
    <property type="project" value="UniProtKB-KW"/>
</dbReference>
<evidence type="ECO:0000256" key="2">
    <source>
        <dbReference type="ARBA" id="ARBA00022676"/>
    </source>
</evidence>
<keyword evidence="8" id="KW-1185">Reference proteome</keyword>
<dbReference type="EMBL" id="CP043661">
    <property type="protein sequence ID" value="QNE20014.1"/>
    <property type="molecule type" value="Genomic_DNA"/>
</dbReference>
<keyword evidence="2" id="KW-0328">Glycosyltransferase</keyword>
<feature type="domain" description="DarT" evidence="6">
    <location>
        <begin position="2"/>
        <end position="36"/>
    </location>
</feature>
<gene>
    <name evidence="7" type="ORF">F1D05_21485</name>
</gene>
<keyword evidence="1" id="KW-1277">Toxin-antitoxin system</keyword>
<keyword evidence="3" id="KW-0808">Transferase</keyword>
<dbReference type="Pfam" id="PF14487">
    <property type="entry name" value="DarT"/>
    <property type="match status" value="1"/>
</dbReference>
<proteinExistence type="predicted"/>
<protein>
    <submittedName>
        <fullName evidence="7">DUF4433 domain-containing protein</fullName>
    </submittedName>
</protein>
<dbReference type="InterPro" id="IPR029494">
    <property type="entry name" value="DarT"/>
</dbReference>
<evidence type="ECO:0000256" key="4">
    <source>
        <dbReference type="ARBA" id="ARBA00022695"/>
    </source>
</evidence>
<evidence type="ECO:0000256" key="3">
    <source>
        <dbReference type="ARBA" id="ARBA00022679"/>
    </source>
</evidence>
<organism evidence="7 8">
    <name type="scientific">Kribbella qitaiheensis</name>
    <dbReference type="NCBI Taxonomy" id="1544730"/>
    <lineage>
        <taxon>Bacteria</taxon>
        <taxon>Bacillati</taxon>
        <taxon>Actinomycetota</taxon>
        <taxon>Actinomycetes</taxon>
        <taxon>Propionibacteriales</taxon>
        <taxon>Kribbellaceae</taxon>
        <taxon>Kribbella</taxon>
    </lineage>
</organism>
<dbReference type="AlphaFoldDB" id="A0A7G6X199"/>
<sequence>MPFYYAPRSPMMHNIHKGKVPSYQDGCERLIYLATTHSGSKMRDFPGWRLTVTLY</sequence>
<dbReference type="Proteomes" id="UP000515563">
    <property type="component" value="Chromosome"/>
</dbReference>
<evidence type="ECO:0000313" key="8">
    <source>
        <dbReference type="Proteomes" id="UP000515563"/>
    </source>
</evidence>
<name>A0A7G6X199_9ACTN</name>
<accession>A0A7G6X199</accession>
<reference evidence="7 8" key="2">
    <citation type="journal article" date="2020" name="Microbiol. Resour. Announc.">
        <title>Antarctic desert soil bacteria exhibit high novel natural product potential, evaluated through long-read genome sequencing and comparative genomics.</title>
        <authorList>
            <person name="Benaud N."/>
            <person name="Edwards R.J."/>
            <person name="Amos T.G."/>
            <person name="D'Agostino P.M."/>
            <person name="Gutierrez-Chavez C."/>
            <person name="Montgomery K."/>
            <person name="Nicetic I."/>
            <person name="Ferrari B.C."/>
        </authorList>
    </citation>
    <scope>NUCLEOTIDE SEQUENCE [LARGE SCALE GENOMIC DNA]</scope>
    <source>
        <strain evidence="7 8">SPB151</strain>
    </source>
</reference>
<evidence type="ECO:0000256" key="5">
    <source>
        <dbReference type="ARBA" id="ARBA00023125"/>
    </source>
</evidence>
<keyword evidence="4" id="KW-0548">Nucleotidyltransferase</keyword>
<dbReference type="GO" id="GO:0003677">
    <property type="term" value="F:DNA binding"/>
    <property type="evidence" value="ECO:0007669"/>
    <property type="project" value="UniProtKB-KW"/>
</dbReference>
<dbReference type="KEGG" id="kqi:F1D05_21485"/>
<reference evidence="8" key="1">
    <citation type="submission" date="2019-09" db="EMBL/GenBank/DDBJ databases">
        <title>Antimicrobial potential of Antarctic Bacteria.</title>
        <authorList>
            <person name="Benaud N."/>
            <person name="Edwards R.J."/>
            <person name="Ferrari B.C."/>
        </authorList>
    </citation>
    <scope>NUCLEOTIDE SEQUENCE [LARGE SCALE GENOMIC DNA]</scope>
    <source>
        <strain evidence="8">SPB151</strain>
    </source>
</reference>